<dbReference type="STRING" id="441620.Mpop_2705"/>
<dbReference type="OrthoDB" id="9955327at2"/>
<name>B1ZCZ1_METPB</name>
<accession>B1ZCZ1</accession>
<evidence type="ECO:0000313" key="2">
    <source>
        <dbReference type="Proteomes" id="UP000007136"/>
    </source>
</evidence>
<gene>
    <name evidence="1" type="ordered locus">Mpop_2705</name>
</gene>
<dbReference type="Proteomes" id="UP000007136">
    <property type="component" value="Chromosome"/>
</dbReference>
<proteinExistence type="predicted"/>
<dbReference type="KEGG" id="mpo:Mpop_2705"/>
<sequence>MSAIGELWSGLGKAVQGKAGARAPVPTLRYFEDPTVAQTAADEAHRLWLRIAQKVQGGVWFYQAREQVLAEEIPDIGKAYGRPVASRVEKAVQRMEPCDLPAAATAAVRAGNQAAARSFLRARDGRVSLINRLSLAWFGRHFW</sequence>
<dbReference type="AlphaFoldDB" id="B1ZCZ1"/>
<evidence type="ECO:0000313" key="1">
    <source>
        <dbReference type="EMBL" id="ACB80860.1"/>
    </source>
</evidence>
<dbReference type="EMBL" id="CP001029">
    <property type="protein sequence ID" value="ACB80860.1"/>
    <property type="molecule type" value="Genomic_DNA"/>
</dbReference>
<dbReference type="HOGENOM" id="CLU_1803926_0_0_5"/>
<reference evidence="1" key="1">
    <citation type="submission" date="2008-04" db="EMBL/GenBank/DDBJ databases">
        <title>Complete sequence of chromosome of Methylobacterium populi BJ001.</title>
        <authorList>
            <consortium name="US DOE Joint Genome Institute"/>
            <person name="Copeland A."/>
            <person name="Lucas S."/>
            <person name="Lapidus A."/>
            <person name="Glavina del Rio T."/>
            <person name="Dalin E."/>
            <person name="Tice H."/>
            <person name="Bruce D."/>
            <person name="Goodwin L."/>
            <person name="Pitluck S."/>
            <person name="Chertkov O."/>
            <person name="Brettin T."/>
            <person name="Detter J.C."/>
            <person name="Han C."/>
            <person name="Kuske C.R."/>
            <person name="Schmutz J."/>
            <person name="Larimer F."/>
            <person name="Land M."/>
            <person name="Hauser L."/>
            <person name="Kyrpides N."/>
            <person name="Mikhailova N."/>
            <person name="Marx C."/>
            <person name="Richardson P."/>
        </authorList>
    </citation>
    <scope>NUCLEOTIDE SEQUENCE [LARGE SCALE GENOMIC DNA]</scope>
    <source>
        <strain evidence="1">BJ001</strain>
    </source>
</reference>
<dbReference type="RefSeq" id="WP_012454582.1">
    <property type="nucleotide sequence ID" value="NC_010725.1"/>
</dbReference>
<protein>
    <submittedName>
        <fullName evidence="1">Uncharacterized protein</fullName>
    </submittedName>
</protein>
<organism evidence="1 2">
    <name type="scientific">Methylorubrum populi (strain ATCC BAA-705 / NCIMB 13946 / BJ001)</name>
    <name type="common">Methylobacterium populi</name>
    <dbReference type="NCBI Taxonomy" id="441620"/>
    <lineage>
        <taxon>Bacteria</taxon>
        <taxon>Pseudomonadati</taxon>
        <taxon>Pseudomonadota</taxon>
        <taxon>Alphaproteobacteria</taxon>
        <taxon>Hyphomicrobiales</taxon>
        <taxon>Methylobacteriaceae</taxon>
        <taxon>Methylorubrum</taxon>
    </lineage>
</organism>